<gene>
    <name evidence="2" type="ORF">K5P26_08180</name>
</gene>
<dbReference type="Pfam" id="PF02464">
    <property type="entry name" value="CinA"/>
    <property type="match status" value="1"/>
</dbReference>
<proteinExistence type="predicted"/>
<dbReference type="InterPro" id="IPR008136">
    <property type="entry name" value="CinA_C"/>
</dbReference>
<dbReference type="SUPFAM" id="SSF142433">
    <property type="entry name" value="CinA-like"/>
    <property type="match status" value="1"/>
</dbReference>
<dbReference type="InterPro" id="IPR036653">
    <property type="entry name" value="CinA-like_C"/>
</dbReference>
<dbReference type="Proteomes" id="UP001166571">
    <property type="component" value="Unassembled WGS sequence"/>
</dbReference>
<evidence type="ECO:0000313" key="3">
    <source>
        <dbReference type="Proteomes" id="UP001166571"/>
    </source>
</evidence>
<accession>A0ABS7ME34</accession>
<sequence length="166" mass="17722">MMTNGQSLESLAARLLQTAKDREWRIATAESCTGGLVASLLTDIEGLGHVFERGFVTYSDEAKTDMLGIEQQLIDERGAVSAKVAEAMARGAQQRSRAELALAITGFAGPAGPGDEEGLVYVAARCGARMEIGEHHWGAIGRDAVRARSARAAMRLLLDLVEHDGK</sequence>
<dbReference type="EMBL" id="JAILXK010000001">
    <property type="protein sequence ID" value="MBY4637113.1"/>
    <property type="molecule type" value="Genomic_DNA"/>
</dbReference>
<feature type="domain" description="CinA C-terminal" evidence="1">
    <location>
        <begin position="9"/>
        <end position="160"/>
    </location>
</feature>
<organism evidence="2 3">
    <name type="scientific">Sphingopyxis jiangsuensis</name>
    <dbReference type="NCBI Taxonomy" id="2871171"/>
    <lineage>
        <taxon>Bacteria</taxon>
        <taxon>Pseudomonadati</taxon>
        <taxon>Pseudomonadota</taxon>
        <taxon>Alphaproteobacteria</taxon>
        <taxon>Sphingomonadales</taxon>
        <taxon>Sphingomonadaceae</taxon>
        <taxon>Sphingopyxis</taxon>
    </lineage>
</organism>
<reference evidence="2" key="1">
    <citation type="submission" date="2021-08" db="EMBL/GenBank/DDBJ databases">
        <title>Sphingopyxis panaciterrulae sp. nov., isolated from the surface water of the Yellow Sea.</title>
        <authorList>
            <person name="Gao Z."/>
            <person name="Zhang D."/>
            <person name="Zhang A."/>
        </authorList>
    </citation>
    <scope>NUCLEOTIDE SEQUENCE</scope>
    <source>
        <strain evidence="2">XHP0097</strain>
    </source>
</reference>
<dbReference type="Gene3D" id="3.90.950.20">
    <property type="entry name" value="CinA-like"/>
    <property type="match status" value="1"/>
</dbReference>
<evidence type="ECO:0000259" key="1">
    <source>
        <dbReference type="Pfam" id="PF02464"/>
    </source>
</evidence>
<evidence type="ECO:0000313" key="2">
    <source>
        <dbReference type="EMBL" id="MBY4637113.1"/>
    </source>
</evidence>
<comment type="caution">
    <text evidence="2">The sequence shown here is derived from an EMBL/GenBank/DDBJ whole genome shotgun (WGS) entry which is preliminary data.</text>
</comment>
<dbReference type="NCBIfam" id="TIGR00199">
    <property type="entry name" value="PncC_domain"/>
    <property type="match status" value="1"/>
</dbReference>
<keyword evidence="3" id="KW-1185">Reference proteome</keyword>
<name>A0ABS7ME34_9SPHN</name>
<protein>
    <submittedName>
        <fullName evidence="2">CinA family protein</fullName>
    </submittedName>
</protein>